<accession>A0ABQ9NK62</accession>
<gene>
    <name evidence="3" type="ORF">H2201_008882</name>
</gene>
<dbReference type="Proteomes" id="UP001172684">
    <property type="component" value="Unassembled WGS sequence"/>
</dbReference>
<keyword evidence="4" id="KW-1185">Reference proteome</keyword>
<keyword evidence="2" id="KW-0443">Lipid metabolism</keyword>
<dbReference type="PANTHER" id="PTHR43602:SF1">
    <property type="entry name" value="ENOYL-COA HYDRATASE DOMAIN-CONTAINING PROTEIN 3, MITOCHONDRIAL"/>
    <property type="match status" value="1"/>
</dbReference>
<comment type="caution">
    <text evidence="3">The sequence shown here is derived from an EMBL/GenBank/DDBJ whole genome shotgun (WGS) entry which is preliminary data.</text>
</comment>
<reference evidence="3" key="1">
    <citation type="submission" date="2022-10" db="EMBL/GenBank/DDBJ databases">
        <title>Culturing micro-colonial fungi from biological soil crusts in the Mojave desert and describing Neophaeococcomyces mojavensis, and introducing the new genera and species Taxawa tesnikishii.</title>
        <authorList>
            <person name="Kurbessoian T."/>
            <person name="Stajich J.E."/>
        </authorList>
    </citation>
    <scope>NUCLEOTIDE SEQUENCE</scope>
    <source>
        <strain evidence="3">TK_1</strain>
    </source>
</reference>
<name>A0ABQ9NK62_9PEZI</name>
<evidence type="ECO:0000256" key="2">
    <source>
        <dbReference type="ARBA" id="ARBA00023098"/>
    </source>
</evidence>
<dbReference type="InterPro" id="IPR029045">
    <property type="entry name" value="ClpP/crotonase-like_dom_sf"/>
</dbReference>
<dbReference type="CDD" id="cd06558">
    <property type="entry name" value="crotonase-like"/>
    <property type="match status" value="1"/>
</dbReference>
<dbReference type="PANTHER" id="PTHR43602">
    <property type="match status" value="1"/>
</dbReference>
<evidence type="ECO:0000313" key="4">
    <source>
        <dbReference type="Proteomes" id="UP001172684"/>
    </source>
</evidence>
<dbReference type="Gene3D" id="3.90.226.10">
    <property type="entry name" value="2-enoyl-CoA Hydratase, Chain A, domain 1"/>
    <property type="match status" value="1"/>
</dbReference>
<evidence type="ECO:0000256" key="1">
    <source>
        <dbReference type="ARBA" id="ARBA00022832"/>
    </source>
</evidence>
<evidence type="ECO:0008006" key="5">
    <source>
        <dbReference type="Google" id="ProtNLM"/>
    </source>
</evidence>
<sequence length="332" mass="35963">MPFPHLPTGAAYLRLQNPARRNALSLSILRSLRQQLVDFNTSPSGKLHILPPFKPEILSKLEAGDEEYAWLLDAEVWNRERQGLPKVLVLRSEGLVFCSGHDLGELRTLGHDETKETFALCAEVMGLIRRSPAPVIGVIQGRPTARRKSRAMNISILRYTGLATAAGCQLALTTDFPIALASTPFRLPGASIGLPCTSPSTAVSRRLHPGQAYRMLAMAEPVRADQLNGAVDVVSEPKLDAPLEVHQAALEARVAQVVDQLAGKTAGQPAALGKWAFWTHVGLQGAGTESGGDGYEDAVKWTGRVMAVHARAGDAEEGINAFFEKRKPEWKT</sequence>
<dbReference type="InterPro" id="IPR014748">
    <property type="entry name" value="Enoyl-CoA_hydra_C"/>
</dbReference>
<organism evidence="3 4">
    <name type="scientific">Coniosporium apollinis</name>
    <dbReference type="NCBI Taxonomy" id="61459"/>
    <lineage>
        <taxon>Eukaryota</taxon>
        <taxon>Fungi</taxon>
        <taxon>Dikarya</taxon>
        <taxon>Ascomycota</taxon>
        <taxon>Pezizomycotina</taxon>
        <taxon>Dothideomycetes</taxon>
        <taxon>Dothideomycetes incertae sedis</taxon>
        <taxon>Coniosporium</taxon>
    </lineage>
</organism>
<dbReference type="EMBL" id="JAPDRL010000193">
    <property type="protein sequence ID" value="KAJ9655084.1"/>
    <property type="molecule type" value="Genomic_DNA"/>
</dbReference>
<dbReference type="SUPFAM" id="SSF52096">
    <property type="entry name" value="ClpP/crotonase"/>
    <property type="match status" value="1"/>
</dbReference>
<keyword evidence="1" id="KW-0276">Fatty acid metabolism</keyword>
<protein>
    <recommendedName>
        <fullName evidence="5">Enoyl-CoA hydratase</fullName>
    </recommendedName>
</protein>
<dbReference type="Gene3D" id="1.10.12.10">
    <property type="entry name" value="Lyase 2-enoyl-coa Hydratase, Chain A, domain 2"/>
    <property type="match status" value="1"/>
</dbReference>
<dbReference type="InterPro" id="IPR052377">
    <property type="entry name" value="Mitochondrial_ECH-domain"/>
</dbReference>
<evidence type="ECO:0000313" key="3">
    <source>
        <dbReference type="EMBL" id="KAJ9655084.1"/>
    </source>
</evidence>
<proteinExistence type="predicted"/>